<evidence type="ECO:0000256" key="5">
    <source>
        <dbReference type="ARBA" id="ARBA00022679"/>
    </source>
</evidence>
<name>A0ABU0P1I4_STRRH</name>
<gene>
    <name evidence="13" type="ORF">QF030_007041</name>
</gene>
<evidence type="ECO:0000256" key="10">
    <source>
        <dbReference type="SAM" id="MobiDB-lite"/>
    </source>
</evidence>
<evidence type="ECO:0000256" key="3">
    <source>
        <dbReference type="ARBA" id="ARBA00012438"/>
    </source>
</evidence>
<comment type="catalytic activity">
    <reaction evidence="1">
        <text>ATP + protein L-histidine = ADP + protein N-phospho-L-histidine.</text>
        <dbReference type="EC" id="2.7.13.3"/>
    </reaction>
</comment>
<dbReference type="Pfam" id="PF00512">
    <property type="entry name" value="HisKA"/>
    <property type="match status" value="1"/>
</dbReference>
<keyword evidence="8" id="KW-0472">Membrane</keyword>
<feature type="compositionally biased region" description="Gly residues" evidence="10">
    <location>
        <begin position="435"/>
        <end position="451"/>
    </location>
</feature>
<keyword evidence="4" id="KW-0597">Phosphoprotein</keyword>
<keyword evidence="14" id="KW-1185">Reference proteome</keyword>
<dbReference type="SMART" id="SM00388">
    <property type="entry name" value="HisKA"/>
    <property type="match status" value="1"/>
</dbReference>
<dbReference type="InterPro" id="IPR003594">
    <property type="entry name" value="HATPase_dom"/>
</dbReference>
<organism evidence="13 14">
    <name type="scientific">Streptomyces rishiriensis</name>
    <dbReference type="NCBI Taxonomy" id="68264"/>
    <lineage>
        <taxon>Bacteria</taxon>
        <taxon>Bacillati</taxon>
        <taxon>Actinomycetota</taxon>
        <taxon>Actinomycetes</taxon>
        <taxon>Kitasatosporales</taxon>
        <taxon>Streptomycetaceae</taxon>
        <taxon>Streptomyces</taxon>
    </lineage>
</organism>
<accession>A0ABU0P1I4</accession>
<keyword evidence="9" id="KW-0902">Two-component regulatory system</keyword>
<keyword evidence="6" id="KW-0812">Transmembrane</keyword>
<feature type="domain" description="HAMP" evidence="12">
    <location>
        <begin position="200"/>
        <end position="262"/>
    </location>
</feature>
<feature type="region of interest" description="Disordered" evidence="10">
    <location>
        <begin position="412"/>
        <end position="454"/>
    </location>
</feature>
<evidence type="ECO:0000259" key="11">
    <source>
        <dbReference type="PROSITE" id="PS50109"/>
    </source>
</evidence>
<dbReference type="RefSeq" id="WP_307166603.1">
    <property type="nucleotide sequence ID" value="NZ_JAUSWV010000002.1"/>
</dbReference>
<evidence type="ECO:0000256" key="7">
    <source>
        <dbReference type="ARBA" id="ARBA00022777"/>
    </source>
</evidence>
<dbReference type="PROSITE" id="PS50885">
    <property type="entry name" value="HAMP"/>
    <property type="match status" value="1"/>
</dbReference>
<evidence type="ECO:0000256" key="2">
    <source>
        <dbReference type="ARBA" id="ARBA00004236"/>
    </source>
</evidence>
<dbReference type="InterPro" id="IPR003661">
    <property type="entry name" value="HisK_dim/P_dom"/>
</dbReference>
<dbReference type="GO" id="GO:0016301">
    <property type="term" value="F:kinase activity"/>
    <property type="evidence" value="ECO:0007669"/>
    <property type="project" value="UniProtKB-KW"/>
</dbReference>
<keyword evidence="5" id="KW-0808">Transferase</keyword>
<evidence type="ECO:0000256" key="1">
    <source>
        <dbReference type="ARBA" id="ARBA00000085"/>
    </source>
</evidence>
<dbReference type="InterPro" id="IPR003660">
    <property type="entry name" value="HAMP_dom"/>
</dbReference>
<keyword evidence="8" id="KW-1133">Transmembrane helix</keyword>
<proteinExistence type="predicted"/>
<evidence type="ECO:0000259" key="12">
    <source>
        <dbReference type="PROSITE" id="PS50885"/>
    </source>
</evidence>
<dbReference type="Proteomes" id="UP001230654">
    <property type="component" value="Unassembled WGS sequence"/>
</dbReference>
<dbReference type="InterPro" id="IPR050736">
    <property type="entry name" value="Sensor_HK_Regulatory"/>
</dbReference>
<evidence type="ECO:0000256" key="6">
    <source>
        <dbReference type="ARBA" id="ARBA00022692"/>
    </source>
</evidence>
<evidence type="ECO:0000256" key="9">
    <source>
        <dbReference type="ARBA" id="ARBA00023012"/>
    </source>
</evidence>
<dbReference type="EMBL" id="JAUSWV010000002">
    <property type="protein sequence ID" value="MDQ0584863.1"/>
    <property type="molecule type" value="Genomic_DNA"/>
</dbReference>
<dbReference type="SMART" id="SM00387">
    <property type="entry name" value="HATPase_c"/>
    <property type="match status" value="1"/>
</dbReference>
<dbReference type="PRINTS" id="PR00344">
    <property type="entry name" value="BCTRLSENSOR"/>
</dbReference>
<feature type="domain" description="Histidine kinase" evidence="11">
    <location>
        <begin position="277"/>
        <end position="531"/>
    </location>
</feature>
<keyword evidence="7 13" id="KW-0418">Kinase</keyword>
<dbReference type="PANTHER" id="PTHR43711">
    <property type="entry name" value="TWO-COMPONENT HISTIDINE KINASE"/>
    <property type="match status" value="1"/>
</dbReference>
<dbReference type="CDD" id="cd00082">
    <property type="entry name" value="HisKA"/>
    <property type="match status" value="1"/>
</dbReference>
<dbReference type="PANTHER" id="PTHR43711:SF1">
    <property type="entry name" value="HISTIDINE KINASE 1"/>
    <property type="match status" value="1"/>
</dbReference>
<sequence>MKGLPGRRRGASRTGTGLGRRSLRVRLVLCVSVTLAAVCAVMAFSTALVQRVYLLGDLDQRVTDAAERSQGGLQRRTGGATDLGFLNERGQPAGTLAARFADGEIIAAEVVTEDGRLRVLTGAQRAALKGIPADGSLHTRTVPGLGTYRVTAIGGDGVPVLAGLPMADVQQVIDRLVAVEAAIAGLGLATATGASSVVIRRQLRPLGRVAATAAEVARVPLDRGEVAVLARVAARDTDPGTEAGQVGVVLNQLIDHVESSLAERRRTEERMRRFLADASHELRTPLASIAGYAEYMTGGNRTIAPELAWRRVSAQAARMTGLMEDLLLLARLDEGRPLQRTEVNLATLVAEAVWDAQAAGGEHDWRLALRLDGPVTVVADPSRLHQVVANLLTNARAHTPAGTKVTVVVETLKTPETPQTRGTTGTPETPSAAGSGSGRGPAKGTRTGPGAGRCVIRVQDDGPGIPRELLPSIFERFTRADGSRSRSPGEGGGTGLGLAIAAALTQAHGGRIDVRSEPGRTEFSVTLPTAGRAAAPSSPQL</sequence>
<dbReference type="SUPFAM" id="SSF47384">
    <property type="entry name" value="Homodimeric domain of signal transducing histidine kinase"/>
    <property type="match status" value="1"/>
</dbReference>
<feature type="region of interest" description="Disordered" evidence="10">
    <location>
        <begin position="510"/>
        <end position="541"/>
    </location>
</feature>
<dbReference type="CDD" id="cd00075">
    <property type="entry name" value="HATPase"/>
    <property type="match status" value="1"/>
</dbReference>
<evidence type="ECO:0000256" key="8">
    <source>
        <dbReference type="ARBA" id="ARBA00022989"/>
    </source>
</evidence>
<dbReference type="Gene3D" id="3.30.565.10">
    <property type="entry name" value="Histidine kinase-like ATPase, C-terminal domain"/>
    <property type="match status" value="1"/>
</dbReference>
<evidence type="ECO:0000256" key="4">
    <source>
        <dbReference type="ARBA" id="ARBA00022553"/>
    </source>
</evidence>
<comment type="caution">
    <text evidence="13">The sequence shown here is derived from an EMBL/GenBank/DDBJ whole genome shotgun (WGS) entry which is preliminary data.</text>
</comment>
<dbReference type="InterPro" id="IPR036890">
    <property type="entry name" value="HATPase_C_sf"/>
</dbReference>
<dbReference type="EC" id="2.7.13.3" evidence="3"/>
<reference evidence="13 14" key="1">
    <citation type="submission" date="2023-07" db="EMBL/GenBank/DDBJ databases">
        <title>Comparative genomics of wheat-associated soil bacteria to identify genetic determinants of phenazine resistance.</title>
        <authorList>
            <person name="Mouncey N."/>
        </authorList>
    </citation>
    <scope>NUCLEOTIDE SEQUENCE [LARGE SCALE GENOMIC DNA]</scope>
    <source>
        <strain evidence="13 14">B2I6</strain>
    </source>
</reference>
<feature type="compositionally biased region" description="Polar residues" evidence="10">
    <location>
        <begin position="419"/>
        <end position="429"/>
    </location>
</feature>
<comment type="subcellular location">
    <subcellularLocation>
        <location evidence="2">Cell membrane</location>
    </subcellularLocation>
</comment>
<feature type="compositionally biased region" description="Basic and acidic residues" evidence="10">
    <location>
        <begin position="510"/>
        <end position="520"/>
    </location>
</feature>
<evidence type="ECO:0000313" key="14">
    <source>
        <dbReference type="Proteomes" id="UP001230654"/>
    </source>
</evidence>
<dbReference type="Gene3D" id="1.10.287.130">
    <property type="match status" value="1"/>
</dbReference>
<dbReference type="InterPro" id="IPR036097">
    <property type="entry name" value="HisK_dim/P_sf"/>
</dbReference>
<dbReference type="InterPro" id="IPR005467">
    <property type="entry name" value="His_kinase_dom"/>
</dbReference>
<dbReference type="InterPro" id="IPR004358">
    <property type="entry name" value="Sig_transdc_His_kin-like_C"/>
</dbReference>
<evidence type="ECO:0000313" key="13">
    <source>
        <dbReference type="EMBL" id="MDQ0584863.1"/>
    </source>
</evidence>
<dbReference type="PROSITE" id="PS50109">
    <property type="entry name" value="HIS_KIN"/>
    <property type="match status" value="1"/>
</dbReference>
<dbReference type="SUPFAM" id="SSF55874">
    <property type="entry name" value="ATPase domain of HSP90 chaperone/DNA topoisomerase II/histidine kinase"/>
    <property type="match status" value="1"/>
</dbReference>
<protein>
    <recommendedName>
        <fullName evidence="3">histidine kinase</fullName>
        <ecNumber evidence="3">2.7.13.3</ecNumber>
    </recommendedName>
</protein>
<dbReference type="Pfam" id="PF02518">
    <property type="entry name" value="HATPase_c"/>
    <property type="match status" value="1"/>
</dbReference>